<gene>
    <name evidence="3" type="ORF">D7V93_35450</name>
</gene>
<dbReference type="PROSITE" id="PS51257">
    <property type="entry name" value="PROKAR_LIPOPROTEIN"/>
    <property type="match status" value="1"/>
</dbReference>
<name>A0A3A8NTD2_9BACT</name>
<dbReference type="AlphaFoldDB" id="A0A3A8NTD2"/>
<evidence type="ECO:0000313" key="4">
    <source>
        <dbReference type="Proteomes" id="UP000272888"/>
    </source>
</evidence>
<feature type="region of interest" description="Disordered" evidence="1">
    <location>
        <begin position="128"/>
        <end position="179"/>
    </location>
</feature>
<feature type="chain" id="PRO_5017282177" description="Lipoprotein" evidence="2">
    <location>
        <begin position="24"/>
        <end position="179"/>
    </location>
</feature>
<evidence type="ECO:0000313" key="3">
    <source>
        <dbReference type="EMBL" id="RKH45431.1"/>
    </source>
</evidence>
<proteinExistence type="predicted"/>
<feature type="compositionally biased region" description="Pro residues" evidence="1">
    <location>
        <begin position="144"/>
        <end position="158"/>
    </location>
</feature>
<organism evidence="3 4">
    <name type="scientific">Corallococcus llansteffanensis</name>
    <dbReference type="NCBI Taxonomy" id="2316731"/>
    <lineage>
        <taxon>Bacteria</taxon>
        <taxon>Pseudomonadati</taxon>
        <taxon>Myxococcota</taxon>
        <taxon>Myxococcia</taxon>
        <taxon>Myxococcales</taxon>
        <taxon>Cystobacterineae</taxon>
        <taxon>Myxococcaceae</taxon>
        <taxon>Corallococcus</taxon>
    </lineage>
</organism>
<keyword evidence="2" id="KW-0732">Signal</keyword>
<comment type="caution">
    <text evidence="3">The sequence shown here is derived from an EMBL/GenBank/DDBJ whole genome shotgun (WGS) entry which is preliminary data.</text>
</comment>
<keyword evidence="4" id="KW-1185">Reference proteome</keyword>
<dbReference type="Proteomes" id="UP000272888">
    <property type="component" value="Unassembled WGS sequence"/>
</dbReference>
<accession>A0A3A8NTD2</accession>
<evidence type="ECO:0000256" key="1">
    <source>
        <dbReference type="SAM" id="MobiDB-lite"/>
    </source>
</evidence>
<feature type="signal peptide" evidence="2">
    <location>
        <begin position="1"/>
        <end position="23"/>
    </location>
</feature>
<reference evidence="4" key="1">
    <citation type="submission" date="2018-09" db="EMBL/GenBank/DDBJ databases">
        <authorList>
            <person name="Livingstone P.G."/>
            <person name="Whitworth D.E."/>
        </authorList>
    </citation>
    <scope>NUCLEOTIDE SEQUENCE [LARGE SCALE GENOMIC DNA]</scope>
    <source>
        <strain evidence="4">CA051B</strain>
    </source>
</reference>
<evidence type="ECO:0000256" key="2">
    <source>
        <dbReference type="SAM" id="SignalP"/>
    </source>
</evidence>
<evidence type="ECO:0008006" key="5">
    <source>
        <dbReference type="Google" id="ProtNLM"/>
    </source>
</evidence>
<protein>
    <recommendedName>
        <fullName evidence="5">Lipoprotein</fullName>
    </recommendedName>
</protein>
<sequence length="179" mass="18807">MGGCAVRFALPCLWVSLFVGCAARPTAWKTPMDWPDAHSAKLVGQTMEAGALLAAAGAIREMIRTNPFPQLFEGCASPEQGLMATVFTGPTMGLYYVVVSQDFIRCGGSRFRVLDGWDAYAVTPRGEVVAKDPAGPGEASPMPSTVPMPQLTPPPPPASNTQPPVESPVQETPTPAPAP</sequence>
<dbReference type="EMBL" id="RAWB01000575">
    <property type="protein sequence ID" value="RKH45431.1"/>
    <property type="molecule type" value="Genomic_DNA"/>
</dbReference>